<name>A0A8B6FMR2_MYTGA</name>
<dbReference type="Proteomes" id="UP000596742">
    <property type="component" value="Unassembled WGS sequence"/>
</dbReference>
<sequence length="133" mass="15809">MSNRIKDKQHNWWRQFITLTCQLMCTFDQIVNEIKWKIIYHCHILDVLIFFYMSFVRNGHLFSEILIILESCHGGQDVGCRLHKKQRDTIKRFLTKVGQGDHVFFTTSNKKHMQTADTKKGIVIAQYQNIVLH</sequence>
<protein>
    <submittedName>
        <fullName evidence="1">Uncharacterized protein</fullName>
    </submittedName>
</protein>
<evidence type="ECO:0000313" key="2">
    <source>
        <dbReference type="Proteomes" id="UP000596742"/>
    </source>
</evidence>
<dbReference type="AlphaFoldDB" id="A0A8B6FMR2"/>
<keyword evidence="2" id="KW-1185">Reference proteome</keyword>
<organism evidence="1 2">
    <name type="scientific">Mytilus galloprovincialis</name>
    <name type="common">Mediterranean mussel</name>
    <dbReference type="NCBI Taxonomy" id="29158"/>
    <lineage>
        <taxon>Eukaryota</taxon>
        <taxon>Metazoa</taxon>
        <taxon>Spiralia</taxon>
        <taxon>Lophotrochozoa</taxon>
        <taxon>Mollusca</taxon>
        <taxon>Bivalvia</taxon>
        <taxon>Autobranchia</taxon>
        <taxon>Pteriomorphia</taxon>
        <taxon>Mytilida</taxon>
        <taxon>Mytiloidea</taxon>
        <taxon>Mytilidae</taxon>
        <taxon>Mytilinae</taxon>
        <taxon>Mytilus</taxon>
    </lineage>
</organism>
<reference evidence="1" key="1">
    <citation type="submission" date="2018-11" db="EMBL/GenBank/DDBJ databases">
        <authorList>
            <person name="Alioto T."/>
            <person name="Alioto T."/>
        </authorList>
    </citation>
    <scope>NUCLEOTIDE SEQUENCE</scope>
</reference>
<comment type="caution">
    <text evidence="1">The sequence shown here is derived from an EMBL/GenBank/DDBJ whole genome shotgun (WGS) entry which is preliminary data.</text>
</comment>
<gene>
    <name evidence="1" type="ORF">MGAL_10B043562</name>
</gene>
<evidence type="ECO:0000313" key="1">
    <source>
        <dbReference type="EMBL" id="VDI52079.1"/>
    </source>
</evidence>
<accession>A0A8B6FMR2</accession>
<proteinExistence type="predicted"/>
<dbReference type="EMBL" id="UYJE01007131">
    <property type="protein sequence ID" value="VDI52079.1"/>
    <property type="molecule type" value="Genomic_DNA"/>
</dbReference>